<dbReference type="Gene3D" id="3.30.450.20">
    <property type="entry name" value="PAS domain"/>
    <property type="match status" value="1"/>
</dbReference>
<keyword evidence="8" id="KW-1185">Reference proteome</keyword>
<protein>
    <recommendedName>
        <fullName evidence="6">Single Cache domain-containing protein</fullName>
    </recommendedName>
</protein>
<keyword evidence="2" id="KW-1003">Cell membrane</keyword>
<organism evidence="7 8">
    <name type="scientific">Geothrix oryzae</name>
    <dbReference type="NCBI Taxonomy" id="2927975"/>
    <lineage>
        <taxon>Bacteria</taxon>
        <taxon>Pseudomonadati</taxon>
        <taxon>Acidobacteriota</taxon>
        <taxon>Holophagae</taxon>
        <taxon>Holophagales</taxon>
        <taxon>Holophagaceae</taxon>
        <taxon>Geothrix</taxon>
    </lineage>
</organism>
<evidence type="ECO:0000256" key="1">
    <source>
        <dbReference type="ARBA" id="ARBA00004651"/>
    </source>
</evidence>
<comment type="subcellular location">
    <subcellularLocation>
        <location evidence="1">Cell membrane</location>
        <topology evidence="1">Multi-pass membrane protein</topology>
    </subcellularLocation>
</comment>
<gene>
    <name evidence="7" type="ORF">GETHOR_13050</name>
</gene>
<evidence type="ECO:0000259" key="6">
    <source>
        <dbReference type="Pfam" id="PF17200"/>
    </source>
</evidence>
<keyword evidence="5" id="KW-0472">Membrane</keyword>
<dbReference type="EMBL" id="AP027079">
    <property type="protein sequence ID" value="BDU69204.1"/>
    <property type="molecule type" value="Genomic_DNA"/>
</dbReference>
<accession>A0ABN6UWQ7</accession>
<evidence type="ECO:0000256" key="2">
    <source>
        <dbReference type="ARBA" id="ARBA00022475"/>
    </source>
</evidence>
<dbReference type="Pfam" id="PF17200">
    <property type="entry name" value="sCache_2"/>
    <property type="match status" value="1"/>
</dbReference>
<dbReference type="RefSeq" id="WP_286355833.1">
    <property type="nucleotide sequence ID" value="NZ_AP027079.1"/>
</dbReference>
<name>A0ABN6UWQ7_9BACT</name>
<evidence type="ECO:0000256" key="3">
    <source>
        <dbReference type="ARBA" id="ARBA00022692"/>
    </source>
</evidence>
<sequence length="149" mass="16520">MSVTHWLMPIALVSPVLVAQDTREVEAFVKEAVSFVKANSRDAFLNEVSRPIGRFNVQKTKRLYLTVYDLDGKVIGHGKKTQEVGGNQFAAKDKSGKLYIQERIGLARKKGGGWVEETKINPANMQTQVKRTLVAFQGGMVICCGMYEG</sequence>
<keyword evidence="3" id="KW-0812">Transmembrane</keyword>
<evidence type="ECO:0000256" key="5">
    <source>
        <dbReference type="ARBA" id="ARBA00023136"/>
    </source>
</evidence>
<keyword evidence="4" id="KW-1133">Transmembrane helix</keyword>
<dbReference type="InterPro" id="IPR033480">
    <property type="entry name" value="sCache_2"/>
</dbReference>
<proteinExistence type="predicted"/>
<evidence type="ECO:0000256" key="4">
    <source>
        <dbReference type="ARBA" id="ARBA00022989"/>
    </source>
</evidence>
<dbReference type="Proteomes" id="UP001242010">
    <property type="component" value="Chromosome"/>
</dbReference>
<reference evidence="8" key="1">
    <citation type="journal article" date="2023" name="Int. J. Syst. Evol. Microbiol.">
        <title>Mesoterricola silvestris gen. nov., sp. nov., Mesoterricola sediminis sp. nov., Geothrix oryzae sp. nov., Geothrix edaphica sp. nov., Geothrix rubra sp. nov., and Geothrix limicola sp. nov., six novel members of Acidobacteriota isolated from soils.</title>
        <authorList>
            <person name="Itoh H."/>
            <person name="Sugisawa Y."/>
            <person name="Mise K."/>
            <person name="Xu Z."/>
            <person name="Kuniyasu M."/>
            <person name="Ushijima N."/>
            <person name="Kawano K."/>
            <person name="Kobayashi E."/>
            <person name="Shiratori Y."/>
            <person name="Masuda Y."/>
            <person name="Senoo K."/>
        </authorList>
    </citation>
    <scope>NUCLEOTIDE SEQUENCE [LARGE SCALE GENOMIC DNA]</scope>
    <source>
        <strain evidence="8">Red222</strain>
    </source>
</reference>
<evidence type="ECO:0000313" key="8">
    <source>
        <dbReference type="Proteomes" id="UP001242010"/>
    </source>
</evidence>
<evidence type="ECO:0000313" key="7">
    <source>
        <dbReference type="EMBL" id="BDU69204.1"/>
    </source>
</evidence>
<feature type="domain" description="Single Cache" evidence="6">
    <location>
        <begin position="62"/>
        <end position="147"/>
    </location>
</feature>